<organism evidence="5 6">
    <name type="scientific">Camelina sativa</name>
    <name type="common">False flax</name>
    <name type="synonym">Myagrum sativum</name>
    <dbReference type="NCBI Taxonomy" id="90675"/>
    <lineage>
        <taxon>Eukaryota</taxon>
        <taxon>Viridiplantae</taxon>
        <taxon>Streptophyta</taxon>
        <taxon>Embryophyta</taxon>
        <taxon>Tracheophyta</taxon>
        <taxon>Spermatophyta</taxon>
        <taxon>Magnoliopsida</taxon>
        <taxon>eudicotyledons</taxon>
        <taxon>Gunneridae</taxon>
        <taxon>Pentapetalae</taxon>
        <taxon>rosids</taxon>
        <taxon>malvids</taxon>
        <taxon>Brassicales</taxon>
        <taxon>Brassicaceae</taxon>
        <taxon>Camelineae</taxon>
        <taxon>Camelina</taxon>
    </lineage>
</organism>
<evidence type="ECO:0000313" key="5">
    <source>
        <dbReference type="Proteomes" id="UP000694864"/>
    </source>
</evidence>
<proteinExistence type="predicted"/>
<dbReference type="InterPro" id="IPR001394">
    <property type="entry name" value="Peptidase_C19_UCH"/>
</dbReference>
<accession>A0ABM1RRW3</accession>
<dbReference type="SUPFAM" id="SSF54001">
    <property type="entry name" value="Cysteine proteinases"/>
    <property type="match status" value="1"/>
</dbReference>
<reference evidence="5" key="1">
    <citation type="journal article" date="2014" name="Nat. Commun.">
        <title>The emerging biofuel crop Camelina sativa retains a highly undifferentiated hexaploid genome structure.</title>
        <authorList>
            <person name="Kagale S."/>
            <person name="Koh C."/>
            <person name="Nixon J."/>
            <person name="Bollina V."/>
            <person name="Clarke W.E."/>
            <person name="Tuteja R."/>
            <person name="Spillane C."/>
            <person name="Robinson S.J."/>
            <person name="Links M.G."/>
            <person name="Clarke C."/>
            <person name="Higgins E.E."/>
            <person name="Huebert T."/>
            <person name="Sharpe A.G."/>
            <person name="Parkin I.A."/>
        </authorList>
    </citation>
    <scope>NUCLEOTIDE SEQUENCE [LARGE SCALE GENOMIC DNA]</scope>
    <source>
        <strain evidence="5">cv. DH55</strain>
    </source>
</reference>
<dbReference type="InterPro" id="IPR038765">
    <property type="entry name" value="Papain-like_cys_pep_sf"/>
</dbReference>
<keyword evidence="1" id="KW-0833">Ubl conjugation pathway</keyword>
<name>A0ABM1RRW3_CAMSA</name>
<feature type="compositionally biased region" description="Basic and acidic residues" evidence="3">
    <location>
        <begin position="800"/>
        <end position="813"/>
    </location>
</feature>
<gene>
    <name evidence="6" type="primary">LOC104789850</name>
</gene>
<dbReference type="Gene3D" id="3.90.70.10">
    <property type="entry name" value="Cysteine proteinases"/>
    <property type="match status" value="1"/>
</dbReference>
<feature type="region of interest" description="Disordered" evidence="3">
    <location>
        <begin position="721"/>
        <end position="813"/>
    </location>
</feature>
<dbReference type="RefSeq" id="XP_019101751.1">
    <property type="nucleotide sequence ID" value="XM_019246206.1"/>
</dbReference>
<feature type="compositionally biased region" description="Basic and acidic residues" evidence="3">
    <location>
        <begin position="721"/>
        <end position="733"/>
    </location>
</feature>
<dbReference type="GeneID" id="104789850"/>
<dbReference type="PANTHER" id="PTHR22975:SF20">
    <property type="entry name" value="UBIQUITIN CARBOXYL-TERMINAL HYDROLASE-RELATED PROTEIN-RELATED"/>
    <property type="match status" value="1"/>
</dbReference>
<dbReference type="InterPro" id="IPR006865">
    <property type="entry name" value="DUF629"/>
</dbReference>
<feature type="compositionally biased region" description="Basic residues" evidence="3">
    <location>
        <begin position="734"/>
        <end position="744"/>
    </location>
</feature>
<evidence type="ECO:0000259" key="4">
    <source>
        <dbReference type="PROSITE" id="PS00028"/>
    </source>
</evidence>
<dbReference type="Pfam" id="PF04781">
    <property type="entry name" value="DUF627"/>
    <property type="match status" value="1"/>
</dbReference>
<dbReference type="InterPro" id="IPR052398">
    <property type="entry name" value="Ubiquitin_hydrolase_53/54"/>
</dbReference>
<evidence type="ECO:0000256" key="2">
    <source>
        <dbReference type="ARBA" id="ARBA00022801"/>
    </source>
</evidence>
<evidence type="ECO:0000256" key="1">
    <source>
        <dbReference type="ARBA" id="ARBA00022786"/>
    </source>
</evidence>
<keyword evidence="2" id="KW-0378">Hydrolase</keyword>
<evidence type="ECO:0000256" key="3">
    <source>
        <dbReference type="SAM" id="MobiDB-lite"/>
    </source>
</evidence>
<evidence type="ECO:0000313" key="6">
    <source>
        <dbReference type="RefSeq" id="XP_019101751.1"/>
    </source>
</evidence>
<reference evidence="6" key="2">
    <citation type="submission" date="2025-08" db="UniProtKB">
        <authorList>
            <consortium name="RefSeq"/>
        </authorList>
    </citation>
    <scope>IDENTIFICATION</scope>
    <source>
        <tissue evidence="6">Leaf</tissue>
    </source>
</reference>
<sequence>MKPPSLKDCGFDESYFGQGDHIKAMEVIEDSILEQGKEKVSDLLIFQQGTIFRAQAIRAENRDVKFTFLLASVECFSVSEGLSSFCAVSLFELGQHLGSSLYYKKSVEKAKEYLSVLANFRELDLKEQNSKKDIERILRDAESRIAGPNKKTLVASDIERILRDAESRIAGPNKKTLVASVERSEPKARESKKNLDPKLRSCWMGLSDEFKRNFLKVSTAKFISFVEAMYGKEGRDALEQVLTSARENRKWTFWMCRTCSNKFSSPEECKNHIGQEHAAEFKPSSTKYMALTISKVWARKISVGDWEPVDAVAAVDMIKNRLQDVKAFAYENGWSKDWPLVVDEERSQLLKEIQLLLVSFWERKILSCSIRDWMIQFVVKYLAQFQVSEHTIITECRLVDTPQSICFLDCNELNQILDFLKNIKGERDDGTDLVRRAADSFCDGSRVREKIDFDPQFTFLLLDKRLLKCELARFDNEGTINVFDPSIHYAKAQVHRDDILSWLADNSSGDESFRFPRPIRTHNLDIWVAVLRAVQFTCRTLGIKYEKKMKMICYDAALVDAKNLCTREDERRRNIPEDQRNIYASLLCNKCEEYIRRDAGNSLTTKLFLCAVRDVLEGALQPTVDCVDLVDCLNHIHRHKRISDAIVLKSIEHLKSVVTNKVPLLDSKILLVENSRVNLLNSLVGLSVFEYRSYILQPLKRFLQEELDEIVDMDVKALPEPLSEKKQEKEKKPGSKKKKNRSNKRNSASMSSLLDQNVEHESYVNLEPGVTSLNRTEEDSMEPEDTREKGQSEILSNQDEATKDMHGEDSLSKNLESVHGKAVSRYNSALDMILKSLCNIKVLKEDLLHNRQTFSDNQVPSALRSFFSAFVSEQIKEEELYSHLLSNLLASLEEEFHSLSSDGAEVLVAILEFCHWWKIPEGESLVTRLFTLEVYERMSCKKCRRKPNHPEQSSYGIVMPADSIRDLKSALGNIKFEDILKMIRMEDKMICDVRTGGCGETNFVHHIISRCPPIFTIGLEWEKNETEKEICETTKSLEWEIDISRLYEGLEPNTKYRLVSMTGCGEEEEYICMAYKKNRWVSLTHEASIEEVVGNWESVARLCGERKVRPEILFYEAVQWPNK</sequence>
<dbReference type="InterPro" id="IPR006866">
    <property type="entry name" value="DUF627_N"/>
</dbReference>
<dbReference type="InterPro" id="IPR013087">
    <property type="entry name" value="Znf_C2H2_type"/>
</dbReference>
<feature type="domain" description="C2H2-type" evidence="4">
    <location>
        <begin position="256"/>
        <end position="277"/>
    </location>
</feature>
<dbReference type="Pfam" id="PF00443">
    <property type="entry name" value="UCH"/>
    <property type="match status" value="1"/>
</dbReference>
<keyword evidence="5" id="KW-1185">Reference proteome</keyword>
<dbReference type="Pfam" id="PF04780">
    <property type="entry name" value="DUF629"/>
    <property type="match status" value="1"/>
</dbReference>
<dbReference type="PANTHER" id="PTHR22975">
    <property type="entry name" value="UBIQUITIN SPECIFIC PROTEINASE"/>
    <property type="match status" value="1"/>
</dbReference>
<dbReference type="PROSITE" id="PS00028">
    <property type="entry name" value="ZINC_FINGER_C2H2_1"/>
    <property type="match status" value="1"/>
</dbReference>
<protein>
    <submittedName>
        <fullName evidence="6">Uncharacterized protein LOC104789850</fullName>
    </submittedName>
</protein>
<dbReference type="Proteomes" id="UP000694864">
    <property type="component" value="Chromosome 5"/>
</dbReference>